<organism evidence="1">
    <name type="scientific">Arundo donax</name>
    <name type="common">Giant reed</name>
    <name type="synonym">Donax arundinaceus</name>
    <dbReference type="NCBI Taxonomy" id="35708"/>
    <lineage>
        <taxon>Eukaryota</taxon>
        <taxon>Viridiplantae</taxon>
        <taxon>Streptophyta</taxon>
        <taxon>Embryophyta</taxon>
        <taxon>Tracheophyta</taxon>
        <taxon>Spermatophyta</taxon>
        <taxon>Magnoliopsida</taxon>
        <taxon>Liliopsida</taxon>
        <taxon>Poales</taxon>
        <taxon>Poaceae</taxon>
        <taxon>PACMAD clade</taxon>
        <taxon>Arundinoideae</taxon>
        <taxon>Arundineae</taxon>
        <taxon>Arundo</taxon>
    </lineage>
</organism>
<accession>A0A0A9PTL5</accession>
<protein>
    <submittedName>
        <fullName evidence="1">Uncharacterized protein</fullName>
    </submittedName>
</protein>
<evidence type="ECO:0000313" key="1">
    <source>
        <dbReference type="EMBL" id="JAD91000.1"/>
    </source>
</evidence>
<dbReference type="EMBL" id="GBRH01206895">
    <property type="protein sequence ID" value="JAD91000.1"/>
    <property type="molecule type" value="Transcribed_RNA"/>
</dbReference>
<reference evidence="1" key="2">
    <citation type="journal article" date="2015" name="Data Brief">
        <title>Shoot transcriptome of the giant reed, Arundo donax.</title>
        <authorList>
            <person name="Barrero R.A."/>
            <person name="Guerrero F.D."/>
            <person name="Moolhuijzen P."/>
            <person name="Goolsby J.A."/>
            <person name="Tidwell J."/>
            <person name="Bellgard S.E."/>
            <person name="Bellgard M.I."/>
        </authorList>
    </citation>
    <scope>NUCLEOTIDE SEQUENCE</scope>
    <source>
        <tissue evidence="1">Shoot tissue taken approximately 20 cm above the soil surface</tissue>
    </source>
</reference>
<reference evidence="1" key="1">
    <citation type="submission" date="2014-09" db="EMBL/GenBank/DDBJ databases">
        <authorList>
            <person name="Magalhaes I.L.F."/>
            <person name="Oliveira U."/>
            <person name="Santos F.R."/>
            <person name="Vidigal T.H.D.A."/>
            <person name="Brescovit A.D."/>
            <person name="Santos A.J."/>
        </authorList>
    </citation>
    <scope>NUCLEOTIDE SEQUENCE</scope>
    <source>
        <tissue evidence="1">Shoot tissue taken approximately 20 cm above the soil surface</tissue>
    </source>
</reference>
<dbReference type="AlphaFoldDB" id="A0A0A9PTL5"/>
<sequence length="42" mass="4755">MRGMDILMIDDEEWLSLTIVLHACTAYADLMNYANAPAMRPP</sequence>
<proteinExistence type="predicted"/>
<name>A0A0A9PTL5_ARUDO</name>